<dbReference type="eggNOG" id="ENOG502ZHNA">
    <property type="taxonomic scope" value="Bacteria"/>
</dbReference>
<comment type="caution">
    <text evidence="2">The sequence shown here is derived from an EMBL/GenBank/DDBJ whole genome shotgun (WGS) entry which is preliminary data.</text>
</comment>
<keyword evidence="1" id="KW-0732">Signal</keyword>
<feature type="signal peptide" evidence="1">
    <location>
        <begin position="1"/>
        <end position="31"/>
    </location>
</feature>
<proteinExistence type="predicted"/>
<keyword evidence="3" id="KW-1185">Reference proteome</keyword>
<evidence type="ECO:0000313" key="3">
    <source>
        <dbReference type="Proteomes" id="UP000012589"/>
    </source>
</evidence>
<organism evidence="2 3">
    <name type="scientific">Eubacterium plexicaudatum ASF492</name>
    <dbReference type="NCBI Taxonomy" id="1235802"/>
    <lineage>
        <taxon>Bacteria</taxon>
        <taxon>Bacillati</taxon>
        <taxon>Bacillota</taxon>
        <taxon>Clostridia</taxon>
        <taxon>Eubacteriales</taxon>
        <taxon>Eubacteriaceae</taxon>
        <taxon>Eubacterium</taxon>
    </lineage>
</organism>
<reference evidence="2 3" key="1">
    <citation type="journal article" date="2014" name="Genome Announc.">
        <title>Draft genome sequences of the altered schaedler flora, a defined bacterial community from gnotobiotic mice.</title>
        <authorList>
            <person name="Wannemuehler M.J."/>
            <person name="Overstreet A.M."/>
            <person name="Ward D.V."/>
            <person name="Phillips G.J."/>
        </authorList>
    </citation>
    <scope>NUCLEOTIDE SEQUENCE [LARGE SCALE GENOMIC DNA]</scope>
    <source>
        <strain evidence="2 3">ASF492</strain>
    </source>
</reference>
<dbReference type="HOGENOM" id="CLU_1388398_0_0_9"/>
<dbReference type="Proteomes" id="UP000012589">
    <property type="component" value="Unassembled WGS sequence"/>
</dbReference>
<gene>
    <name evidence="2" type="ORF">C823_00207</name>
</gene>
<dbReference type="EMBL" id="AQFT01000006">
    <property type="protein sequence ID" value="EMZ38584.1"/>
    <property type="molecule type" value="Genomic_DNA"/>
</dbReference>
<evidence type="ECO:0000313" key="2">
    <source>
        <dbReference type="EMBL" id="EMZ38584.1"/>
    </source>
</evidence>
<name>N2BP18_9FIRM</name>
<dbReference type="STRING" id="1235802.C823_00207"/>
<protein>
    <submittedName>
        <fullName evidence="2">Uncharacterized protein</fullName>
    </submittedName>
</protein>
<sequence length="196" mass="21213">MRTKKFLAMAAAALMAFSVIFSSVGTKTVNAAETMENENTKFVVVDMNDVIDGEAVAYATNPTATKVLSKDYASSTGQTGTIYSIGQNVDFSKVIPNGATIKSITIYCPTGTKVTQSKYTTIKNYVITSYATNTSATVPFQQTSKPSSTNKTTVFEGEAANVKFLVRIEGRILQQYTGMDGFTVFGSKMIVEYEEN</sequence>
<dbReference type="OrthoDB" id="2734778at2"/>
<accession>N2BP18</accession>
<evidence type="ECO:0000256" key="1">
    <source>
        <dbReference type="SAM" id="SignalP"/>
    </source>
</evidence>
<dbReference type="AlphaFoldDB" id="N2BP18"/>
<feature type="chain" id="PRO_5004114357" evidence="1">
    <location>
        <begin position="32"/>
        <end position="196"/>
    </location>
</feature>
<dbReference type="PATRIC" id="fig|1235802.3.peg.221"/>